<name>A0A2S2PZL0_9HEMI</name>
<protein>
    <submittedName>
        <fullName evidence="1 3">Repressor of the inhibitor of the protein kinase</fullName>
    </submittedName>
</protein>
<keyword evidence="2" id="KW-1185">Reference proteome</keyword>
<evidence type="ECO:0000313" key="3">
    <source>
        <dbReference type="RefSeq" id="XP_025411972.1"/>
    </source>
</evidence>
<keyword evidence="1" id="KW-0808">Transferase</keyword>
<reference evidence="3" key="2">
    <citation type="submission" date="2025-04" db="UniProtKB">
        <authorList>
            <consortium name="RefSeq"/>
        </authorList>
    </citation>
    <scope>IDENTIFICATION</scope>
    <source>
        <tissue evidence="3">Whole body</tissue>
    </source>
</reference>
<reference evidence="1" key="1">
    <citation type="submission" date="2018-04" db="EMBL/GenBank/DDBJ databases">
        <title>Transcriptome assembly of Sipha flava.</title>
        <authorList>
            <person name="Scully E.D."/>
            <person name="Geib S.M."/>
            <person name="Palmer N.A."/>
            <person name="Koch K."/>
            <person name="Bradshaw J."/>
            <person name="Heng-Moss T."/>
            <person name="Sarath G."/>
        </authorList>
    </citation>
    <scope>NUCLEOTIDE SEQUENCE</scope>
</reference>
<dbReference type="PANTHER" id="PTHR46289:SF17">
    <property type="entry name" value="HAT C-TERMINAL DIMERISATION DOMAIN-CONTAINING PROTEIN"/>
    <property type="match status" value="1"/>
</dbReference>
<dbReference type="OrthoDB" id="6615290at2759"/>
<dbReference type="RefSeq" id="XP_025411972.1">
    <property type="nucleotide sequence ID" value="XM_025556187.1"/>
</dbReference>
<dbReference type="InterPro" id="IPR052958">
    <property type="entry name" value="IFN-induced_PKR_regulator"/>
</dbReference>
<sequence>MSLSVRYVDTTTCTIKENFIWFVPVFECTGENLANVIIQKLKELGLSLEFLRGQGYDGGANMSRKYKRVQARILNLQPKSFYTHCASHRLNLTLLKACNVLSIKKLFSTVKEVCNFVHDFPKRVDLIKKVITEHLPTSKSIILIKLCETRWVESHEAILRFSDMLLPIIKFLEDIIGKTDGNILSKCNGLLRSVLNFEFILSLEVAVEILSITLPISCQLQNPDLDLTKCIEMINLVLVALKNNREVTKFNNIFNRAVSKAGVLNIDVKIPRICKRQAHRSNLTTSSTEEYFKITVYFTVLDNFITSIQNMFLDNQNNVVFKIQQLIPNYLNALSEEDILKGASFYESDLPGTLNELKAEIMLWQLHWAKQPEKKIKNQHRYGSI</sequence>
<dbReference type="GO" id="GO:0016301">
    <property type="term" value="F:kinase activity"/>
    <property type="evidence" value="ECO:0007669"/>
    <property type="project" value="UniProtKB-KW"/>
</dbReference>
<accession>A0A2S2PZL0</accession>
<organism evidence="1">
    <name type="scientific">Sipha flava</name>
    <name type="common">yellow sugarcane aphid</name>
    <dbReference type="NCBI Taxonomy" id="143950"/>
    <lineage>
        <taxon>Eukaryota</taxon>
        <taxon>Metazoa</taxon>
        <taxon>Ecdysozoa</taxon>
        <taxon>Arthropoda</taxon>
        <taxon>Hexapoda</taxon>
        <taxon>Insecta</taxon>
        <taxon>Pterygota</taxon>
        <taxon>Neoptera</taxon>
        <taxon>Paraneoptera</taxon>
        <taxon>Hemiptera</taxon>
        <taxon>Sternorrhyncha</taxon>
        <taxon>Aphidomorpha</taxon>
        <taxon>Aphidoidea</taxon>
        <taxon>Aphididae</taxon>
        <taxon>Sipha</taxon>
    </lineage>
</organism>
<evidence type="ECO:0000313" key="1">
    <source>
        <dbReference type="EMBL" id="MBY70869.1"/>
    </source>
</evidence>
<proteinExistence type="predicted"/>
<dbReference type="AlphaFoldDB" id="A0A2S2PZL0"/>
<gene>
    <name evidence="1" type="primary">PRKRIR_28</name>
    <name evidence="3" type="synonym">LOC112684590</name>
    <name evidence="1" type="ORF">g.25523</name>
</gene>
<dbReference type="Proteomes" id="UP000694846">
    <property type="component" value="Unplaced"/>
</dbReference>
<dbReference type="PANTHER" id="PTHR46289">
    <property type="entry name" value="52 KDA REPRESSOR OF THE INHIBITOR OF THE PROTEIN KINASE-LIKE PROTEIN-RELATED"/>
    <property type="match status" value="1"/>
</dbReference>
<dbReference type="EMBL" id="GGMS01001666">
    <property type="protein sequence ID" value="MBY70869.1"/>
    <property type="molecule type" value="Transcribed_RNA"/>
</dbReference>
<evidence type="ECO:0000313" key="2">
    <source>
        <dbReference type="Proteomes" id="UP000694846"/>
    </source>
</evidence>
<dbReference type="SUPFAM" id="SSF53098">
    <property type="entry name" value="Ribonuclease H-like"/>
    <property type="match status" value="1"/>
</dbReference>
<dbReference type="InterPro" id="IPR012337">
    <property type="entry name" value="RNaseH-like_sf"/>
</dbReference>
<keyword evidence="1" id="KW-0418">Kinase</keyword>